<dbReference type="InterPro" id="IPR012796">
    <property type="entry name" value="Lysidine-tRNA-synth_C"/>
</dbReference>
<dbReference type="PANTHER" id="PTHR43033:SF1">
    <property type="entry name" value="TRNA(ILE)-LYSIDINE SYNTHASE-RELATED"/>
    <property type="match status" value="1"/>
</dbReference>
<evidence type="ECO:0000256" key="7">
    <source>
        <dbReference type="ARBA" id="ARBA00048539"/>
    </source>
</evidence>
<keyword evidence="6 8" id="KW-0067">ATP-binding</keyword>
<keyword evidence="5 8" id="KW-0547">Nucleotide-binding</keyword>
<dbReference type="Proteomes" id="UP000184114">
    <property type="component" value="Unassembled WGS sequence"/>
</dbReference>
<dbReference type="SUPFAM" id="SSF82829">
    <property type="entry name" value="MesJ substrate recognition domain-like"/>
    <property type="match status" value="1"/>
</dbReference>
<comment type="domain">
    <text evidence="8">The N-terminal region contains the highly conserved SGGXDS motif, predicted to be a P-loop motif involved in ATP binding.</text>
</comment>
<dbReference type="RefSeq" id="WP_072974247.1">
    <property type="nucleotide sequence ID" value="NZ_FQTY01000003.1"/>
</dbReference>
<comment type="subcellular location">
    <subcellularLocation>
        <location evidence="1 8">Cytoplasm</location>
    </subcellularLocation>
</comment>
<dbReference type="PANTHER" id="PTHR43033">
    <property type="entry name" value="TRNA(ILE)-LYSIDINE SYNTHASE-RELATED"/>
    <property type="match status" value="1"/>
</dbReference>
<dbReference type="SUPFAM" id="SSF52402">
    <property type="entry name" value="Adenine nucleotide alpha hydrolases-like"/>
    <property type="match status" value="1"/>
</dbReference>
<reference evidence="11" key="1">
    <citation type="submission" date="2016-11" db="EMBL/GenBank/DDBJ databases">
        <authorList>
            <person name="Varghese N."/>
            <person name="Submissions S."/>
        </authorList>
    </citation>
    <scope>NUCLEOTIDE SEQUENCE [LARGE SCALE GENOMIC DNA]</scope>
    <source>
        <strain evidence="11">DSM 18095</strain>
    </source>
</reference>
<dbReference type="Pfam" id="PF11734">
    <property type="entry name" value="TilS_C"/>
    <property type="match status" value="1"/>
</dbReference>
<dbReference type="NCBIfam" id="TIGR02432">
    <property type="entry name" value="lysidine_TilS_N"/>
    <property type="match status" value="1"/>
</dbReference>
<evidence type="ECO:0000256" key="5">
    <source>
        <dbReference type="ARBA" id="ARBA00022741"/>
    </source>
</evidence>
<dbReference type="InterPro" id="IPR012795">
    <property type="entry name" value="tRNA_Ile_lys_synt_N"/>
</dbReference>
<evidence type="ECO:0000256" key="1">
    <source>
        <dbReference type="ARBA" id="ARBA00004496"/>
    </source>
</evidence>
<evidence type="ECO:0000259" key="9">
    <source>
        <dbReference type="SMART" id="SM00977"/>
    </source>
</evidence>
<dbReference type="SMART" id="SM00977">
    <property type="entry name" value="TilS_C"/>
    <property type="match status" value="1"/>
</dbReference>
<feature type="binding site" evidence="8">
    <location>
        <begin position="26"/>
        <end position="31"/>
    </location>
    <ligand>
        <name>ATP</name>
        <dbReference type="ChEBI" id="CHEBI:30616"/>
    </ligand>
</feature>
<name>A0A1M4UP53_9FIRM</name>
<evidence type="ECO:0000256" key="8">
    <source>
        <dbReference type="HAMAP-Rule" id="MF_01161"/>
    </source>
</evidence>
<dbReference type="InterPro" id="IPR012094">
    <property type="entry name" value="tRNA_Ile_lys_synt"/>
</dbReference>
<dbReference type="Gene3D" id="3.40.50.620">
    <property type="entry name" value="HUPs"/>
    <property type="match status" value="1"/>
</dbReference>
<feature type="domain" description="Lysidine-tRNA(Ile) synthetase C-terminal" evidence="9">
    <location>
        <begin position="384"/>
        <end position="456"/>
    </location>
</feature>
<dbReference type="GO" id="GO:0005737">
    <property type="term" value="C:cytoplasm"/>
    <property type="evidence" value="ECO:0007669"/>
    <property type="project" value="UniProtKB-SubCell"/>
</dbReference>
<dbReference type="CDD" id="cd01992">
    <property type="entry name" value="TilS_N"/>
    <property type="match status" value="1"/>
</dbReference>
<dbReference type="AlphaFoldDB" id="A0A1M4UP53"/>
<comment type="catalytic activity">
    <reaction evidence="7 8">
        <text>cytidine(34) in tRNA(Ile2) + L-lysine + ATP = lysidine(34) in tRNA(Ile2) + AMP + diphosphate + H(+)</text>
        <dbReference type="Rhea" id="RHEA:43744"/>
        <dbReference type="Rhea" id="RHEA-COMP:10625"/>
        <dbReference type="Rhea" id="RHEA-COMP:10670"/>
        <dbReference type="ChEBI" id="CHEBI:15378"/>
        <dbReference type="ChEBI" id="CHEBI:30616"/>
        <dbReference type="ChEBI" id="CHEBI:32551"/>
        <dbReference type="ChEBI" id="CHEBI:33019"/>
        <dbReference type="ChEBI" id="CHEBI:82748"/>
        <dbReference type="ChEBI" id="CHEBI:83665"/>
        <dbReference type="ChEBI" id="CHEBI:456215"/>
        <dbReference type="EC" id="6.3.4.19"/>
    </reaction>
</comment>
<accession>A0A1M4UP53</accession>
<dbReference type="EMBL" id="FQTY01000003">
    <property type="protein sequence ID" value="SHE58437.1"/>
    <property type="molecule type" value="Genomic_DNA"/>
</dbReference>
<keyword evidence="2 8" id="KW-0963">Cytoplasm</keyword>
<dbReference type="GO" id="GO:0006400">
    <property type="term" value="P:tRNA modification"/>
    <property type="evidence" value="ECO:0007669"/>
    <property type="project" value="UniProtKB-UniRule"/>
</dbReference>
<dbReference type="Gene3D" id="1.20.59.20">
    <property type="match status" value="1"/>
</dbReference>
<dbReference type="Pfam" id="PF01171">
    <property type="entry name" value="ATP_bind_3"/>
    <property type="match status" value="1"/>
</dbReference>
<dbReference type="HAMAP" id="MF_01161">
    <property type="entry name" value="tRNA_Ile_lys_synt"/>
    <property type="match status" value="1"/>
</dbReference>
<comment type="similarity">
    <text evidence="8">Belongs to the tRNA(Ile)-lysidine synthase family.</text>
</comment>
<dbReference type="Gene3D" id="3.50.40.10">
    <property type="entry name" value="Phenylalanyl-trna Synthetase, Chain B, domain 3"/>
    <property type="match status" value="1"/>
</dbReference>
<dbReference type="EC" id="6.3.4.19" evidence="8"/>
<protein>
    <recommendedName>
        <fullName evidence="8">tRNA(Ile)-lysidine synthase</fullName>
        <ecNumber evidence="8">6.3.4.19</ecNumber>
    </recommendedName>
    <alternativeName>
        <fullName evidence="8">tRNA(Ile)-2-lysyl-cytidine synthase</fullName>
    </alternativeName>
    <alternativeName>
        <fullName evidence="8">tRNA(Ile)-lysidine synthetase</fullName>
    </alternativeName>
</protein>
<organism evidence="10 11">
    <name type="scientific">Tissierella praeacuta DSM 18095</name>
    <dbReference type="NCBI Taxonomy" id="1123404"/>
    <lineage>
        <taxon>Bacteria</taxon>
        <taxon>Bacillati</taxon>
        <taxon>Bacillota</taxon>
        <taxon>Tissierellia</taxon>
        <taxon>Tissierellales</taxon>
        <taxon>Tissierellaceae</taxon>
        <taxon>Tissierella</taxon>
    </lineage>
</organism>
<proteinExistence type="inferred from homology"/>
<gene>
    <name evidence="8" type="primary">tilS</name>
    <name evidence="10" type="ORF">SAMN02745784_01192</name>
</gene>
<keyword evidence="11" id="KW-1185">Reference proteome</keyword>
<keyword evidence="4 8" id="KW-0819">tRNA processing</keyword>
<evidence type="ECO:0000256" key="6">
    <source>
        <dbReference type="ARBA" id="ARBA00022840"/>
    </source>
</evidence>
<dbReference type="InterPro" id="IPR011063">
    <property type="entry name" value="TilS/TtcA_N"/>
</dbReference>
<dbReference type="SUPFAM" id="SSF56037">
    <property type="entry name" value="PheT/TilS domain"/>
    <property type="match status" value="1"/>
</dbReference>
<dbReference type="GO" id="GO:0032267">
    <property type="term" value="F:tRNA(Ile)-lysidine synthase activity"/>
    <property type="evidence" value="ECO:0007669"/>
    <property type="project" value="UniProtKB-EC"/>
</dbReference>
<dbReference type="NCBIfam" id="TIGR02433">
    <property type="entry name" value="lysidine_TilS_C"/>
    <property type="match status" value="1"/>
</dbReference>
<dbReference type="InterPro" id="IPR014729">
    <property type="entry name" value="Rossmann-like_a/b/a_fold"/>
</dbReference>
<dbReference type="STRING" id="1123404.SAMN02745784_01192"/>
<dbReference type="GeneID" id="90995996"/>
<evidence type="ECO:0000256" key="3">
    <source>
        <dbReference type="ARBA" id="ARBA00022598"/>
    </source>
</evidence>
<evidence type="ECO:0000256" key="2">
    <source>
        <dbReference type="ARBA" id="ARBA00022490"/>
    </source>
</evidence>
<sequence>MKNKVLSTIKDYNLIGENDNIVVGVSGGPDSMALLYVLLEIKDLINFNIYIAHVNHGVRGEDAKADQLFVEGMAKKLGLPYYTKNVNMVEYGKEKGISSEEAGRELRYGFFREILELVGGGKIAVAHNMNDQAETLIMRFLRGTGIDGLKGMDFVIKDIIRPILGISRKEIETYIKEKEIETVLDKTNLEPIYSRNKVRLELIPYIEENFNPNIVNTLWRTSRISSMDSEFLEEFSELRYNIIVKNQDKRSIILDGRKLLEEHRSIQQRIIRLAILKINDSLHGITEAQISSVINLLLTLGTGREVHLSNDIVAKLTYGDLIIEKGISKSINKYSYKLNFPGLNIINDIGYSFDIKVFDIYKDFNMNKDKNIKYFDLDKIKGELVVRNRIDGDRIIPFGMRGTKKLKDYFIDEKIPKELRDKIPLIVDDENILWVVGYRTNDLYKVTKKTKRILSIYYN</sequence>
<evidence type="ECO:0000313" key="11">
    <source>
        <dbReference type="Proteomes" id="UP000184114"/>
    </source>
</evidence>
<comment type="function">
    <text evidence="8">Ligates lysine onto the cytidine present at position 34 of the AUA codon-specific tRNA(Ile) that contains the anticodon CAU, in an ATP-dependent manner. Cytidine is converted to lysidine, thus changing the amino acid specificity of the tRNA from methionine to isoleucine.</text>
</comment>
<dbReference type="InterPro" id="IPR020825">
    <property type="entry name" value="Phe-tRNA_synthase-like_B3/B4"/>
</dbReference>
<evidence type="ECO:0000256" key="4">
    <source>
        <dbReference type="ARBA" id="ARBA00022694"/>
    </source>
</evidence>
<evidence type="ECO:0000313" key="10">
    <source>
        <dbReference type="EMBL" id="SHE58437.1"/>
    </source>
</evidence>
<dbReference type="GO" id="GO:0005524">
    <property type="term" value="F:ATP binding"/>
    <property type="evidence" value="ECO:0007669"/>
    <property type="project" value="UniProtKB-UniRule"/>
</dbReference>
<keyword evidence="3 8" id="KW-0436">Ligase</keyword>